<dbReference type="SMART" id="SM00486">
    <property type="entry name" value="POLBc"/>
    <property type="match status" value="1"/>
</dbReference>
<evidence type="ECO:0000256" key="4">
    <source>
        <dbReference type="ARBA" id="ARBA00022679"/>
    </source>
</evidence>
<keyword evidence="5 15" id="KW-0548">Nucleotidyltransferase</keyword>
<dbReference type="Pfam" id="PF22912">
    <property type="entry name" value="zf-DPOE"/>
    <property type="match status" value="1"/>
</dbReference>
<dbReference type="InterPro" id="IPR042087">
    <property type="entry name" value="DNA_pol_B_thumb"/>
</dbReference>
<comment type="catalytic activity">
    <reaction evidence="15">
        <text>DNA(n) + a 2'-deoxyribonucleoside 5'-triphosphate = DNA(n+1) + diphosphate</text>
        <dbReference type="Rhea" id="RHEA:22508"/>
        <dbReference type="Rhea" id="RHEA-COMP:17339"/>
        <dbReference type="Rhea" id="RHEA-COMP:17340"/>
        <dbReference type="ChEBI" id="CHEBI:33019"/>
        <dbReference type="ChEBI" id="CHEBI:61560"/>
        <dbReference type="ChEBI" id="CHEBI:173112"/>
        <dbReference type="EC" id="2.7.7.7"/>
    </reaction>
</comment>
<keyword evidence="14 15" id="KW-0539">Nucleus</keyword>
<dbReference type="GO" id="GO:0051539">
    <property type="term" value="F:4 iron, 4 sulfur cluster binding"/>
    <property type="evidence" value="ECO:0007669"/>
    <property type="project" value="UniProtKB-KW"/>
</dbReference>
<dbReference type="Gene3D" id="1.10.132.60">
    <property type="entry name" value="DNA polymerase family B, C-terminal domain"/>
    <property type="match status" value="1"/>
</dbReference>
<dbReference type="SMART" id="SM01159">
    <property type="entry name" value="DUF1744"/>
    <property type="match status" value="1"/>
</dbReference>
<dbReference type="InterPro" id="IPR043502">
    <property type="entry name" value="DNA/RNA_pol_sf"/>
</dbReference>
<comment type="function">
    <text evidence="15">DNA polymerase II participates in chromosomal DNA replication.</text>
</comment>
<name>A0AAV7K3I1_9METZ</name>
<gene>
    <name evidence="17" type="ORF">LOD99_2557</name>
</gene>
<comment type="subcellular location">
    <subcellularLocation>
        <location evidence="1 15">Nucleus</location>
    </subcellularLocation>
</comment>
<evidence type="ECO:0000313" key="18">
    <source>
        <dbReference type="Proteomes" id="UP001165289"/>
    </source>
</evidence>
<keyword evidence="8 15" id="KW-0863">Zinc-finger</keyword>
<keyword evidence="6 15" id="KW-0235">DNA replication</keyword>
<dbReference type="GO" id="GO:0008622">
    <property type="term" value="C:epsilon DNA polymerase complex"/>
    <property type="evidence" value="ECO:0007669"/>
    <property type="project" value="InterPro"/>
</dbReference>
<keyword evidence="12 15" id="KW-0411">Iron-sulfur</keyword>
<evidence type="ECO:0000256" key="9">
    <source>
        <dbReference type="ARBA" id="ARBA00022833"/>
    </source>
</evidence>
<evidence type="ECO:0000256" key="14">
    <source>
        <dbReference type="ARBA" id="ARBA00023242"/>
    </source>
</evidence>
<keyword evidence="11 15" id="KW-0408">Iron</keyword>
<evidence type="ECO:0000256" key="7">
    <source>
        <dbReference type="ARBA" id="ARBA00022723"/>
    </source>
</evidence>
<feature type="domain" description="DNA polymerase epsilon catalytic subunit A C-terminal" evidence="16">
    <location>
        <begin position="1493"/>
        <end position="1894"/>
    </location>
</feature>
<evidence type="ECO:0000256" key="6">
    <source>
        <dbReference type="ARBA" id="ARBA00022705"/>
    </source>
</evidence>
<dbReference type="InterPro" id="IPR012337">
    <property type="entry name" value="RNaseH-like_sf"/>
</dbReference>
<keyword evidence="3 15" id="KW-0004">4Fe-4S</keyword>
<dbReference type="InterPro" id="IPR006133">
    <property type="entry name" value="DNA-dir_DNA_pol_B_exonuc"/>
</dbReference>
<evidence type="ECO:0000256" key="13">
    <source>
        <dbReference type="ARBA" id="ARBA00023125"/>
    </source>
</evidence>
<dbReference type="GO" id="GO:0045004">
    <property type="term" value="P:DNA replication proofreading"/>
    <property type="evidence" value="ECO:0007669"/>
    <property type="project" value="TreeGrafter"/>
</dbReference>
<keyword evidence="10 15" id="KW-0239">DNA-directed DNA polymerase</keyword>
<dbReference type="Gene3D" id="3.30.420.10">
    <property type="entry name" value="Ribonuclease H-like superfamily/Ribonuclease H"/>
    <property type="match status" value="1"/>
</dbReference>
<protein>
    <recommendedName>
        <fullName evidence="15">DNA polymerase epsilon catalytic subunit</fullName>
        <ecNumber evidence="15">2.7.7.7</ecNumber>
    </recommendedName>
</protein>
<dbReference type="InterPro" id="IPR023211">
    <property type="entry name" value="DNA_pol_palm_dom_sf"/>
</dbReference>
<evidence type="ECO:0000256" key="15">
    <source>
        <dbReference type="RuleBase" id="RU365029"/>
    </source>
</evidence>
<dbReference type="Pfam" id="PF22634">
    <property type="entry name" value="POL2_thumb"/>
    <property type="match status" value="1"/>
</dbReference>
<evidence type="ECO:0000256" key="1">
    <source>
        <dbReference type="ARBA" id="ARBA00004123"/>
    </source>
</evidence>
<dbReference type="FunFam" id="1.10.132.60:FF:000002">
    <property type="entry name" value="DNA polymerase epsilon catalytic subunit"/>
    <property type="match status" value="1"/>
</dbReference>
<dbReference type="InterPro" id="IPR006172">
    <property type="entry name" value="DNA-dir_DNA_pol_B"/>
</dbReference>
<evidence type="ECO:0000256" key="12">
    <source>
        <dbReference type="ARBA" id="ARBA00023014"/>
    </source>
</evidence>
<evidence type="ECO:0000259" key="16">
    <source>
        <dbReference type="SMART" id="SM01159"/>
    </source>
</evidence>
<reference evidence="17 18" key="1">
    <citation type="journal article" date="2023" name="BMC Biol.">
        <title>The compact genome of the sponge Oopsacas minuta (Hexactinellida) is lacking key metazoan core genes.</title>
        <authorList>
            <person name="Santini S."/>
            <person name="Schenkelaars Q."/>
            <person name="Jourda C."/>
            <person name="Duchesne M."/>
            <person name="Belahbib H."/>
            <person name="Rocher C."/>
            <person name="Selva M."/>
            <person name="Riesgo A."/>
            <person name="Vervoort M."/>
            <person name="Leys S.P."/>
            <person name="Kodjabachian L."/>
            <person name="Le Bivic A."/>
            <person name="Borchiellini C."/>
            <person name="Claverie J.M."/>
            <person name="Renard E."/>
        </authorList>
    </citation>
    <scope>NUCLEOTIDE SEQUENCE [LARGE SCALE GENOMIC DNA]</scope>
    <source>
        <strain evidence="17">SPO-2</strain>
    </source>
</reference>
<dbReference type="Pfam" id="PF08490">
    <property type="entry name" value="DUF1744"/>
    <property type="match status" value="1"/>
</dbReference>
<accession>A0AAV7K3I1</accession>
<comment type="similarity">
    <text evidence="2 15">Belongs to the DNA polymerase type-B family.</text>
</comment>
<dbReference type="GO" id="GO:0003677">
    <property type="term" value="F:DNA binding"/>
    <property type="evidence" value="ECO:0007669"/>
    <property type="project" value="UniProtKB-KW"/>
</dbReference>
<dbReference type="GO" id="GO:0000166">
    <property type="term" value="F:nucleotide binding"/>
    <property type="evidence" value="ECO:0007669"/>
    <property type="project" value="InterPro"/>
</dbReference>
<dbReference type="InterPro" id="IPR029703">
    <property type="entry name" value="POL2"/>
</dbReference>
<dbReference type="SUPFAM" id="SSF53098">
    <property type="entry name" value="Ribonuclease H-like"/>
    <property type="match status" value="1"/>
</dbReference>
<evidence type="ECO:0000313" key="17">
    <source>
        <dbReference type="EMBL" id="KAI6655269.1"/>
    </source>
</evidence>
<dbReference type="FunFam" id="3.30.420.10:FF:000010">
    <property type="entry name" value="DNA polymerase epsilon catalytic subunit"/>
    <property type="match status" value="1"/>
</dbReference>
<evidence type="ECO:0000256" key="3">
    <source>
        <dbReference type="ARBA" id="ARBA00022485"/>
    </source>
</evidence>
<dbReference type="PANTHER" id="PTHR10670:SF0">
    <property type="entry name" value="DNA POLYMERASE EPSILON CATALYTIC SUBUNIT A"/>
    <property type="match status" value="1"/>
</dbReference>
<keyword evidence="13 15" id="KW-0238">DNA-binding</keyword>
<dbReference type="EC" id="2.7.7.7" evidence="15"/>
<evidence type="ECO:0000256" key="5">
    <source>
        <dbReference type="ARBA" id="ARBA00022695"/>
    </source>
</evidence>
<keyword evidence="4 15" id="KW-0808">Transferase</keyword>
<dbReference type="GO" id="GO:0006297">
    <property type="term" value="P:nucleotide-excision repair, DNA gap filling"/>
    <property type="evidence" value="ECO:0007669"/>
    <property type="project" value="TreeGrafter"/>
</dbReference>
<evidence type="ECO:0000256" key="8">
    <source>
        <dbReference type="ARBA" id="ARBA00022771"/>
    </source>
</evidence>
<dbReference type="InterPro" id="IPR036397">
    <property type="entry name" value="RNaseH_sf"/>
</dbReference>
<dbReference type="GO" id="GO:0006287">
    <property type="term" value="P:base-excision repair, gap-filling"/>
    <property type="evidence" value="ECO:0007669"/>
    <property type="project" value="TreeGrafter"/>
</dbReference>
<evidence type="ECO:0000256" key="10">
    <source>
        <dbReference type="ARBA" id="ARBA00022932"/>
    </source>
</evidence>
<organism evidence="17 18">
    <name type="scientific">Oopsacas minuta</name>
    <dbReference type="NCBI Taxonomy" id="111878"/>
    <lineage>
        <taxon>Eukaryota</taxon>
        <taxon>Metazoa</taxon>
        <taxon>Porifera</taxon>
        <taxon>Hexactinellida</taxon>
        <taxon>Hexasterophora</taxon>
        <taxon>Lyssacinosida</taxon>
        <taxon>Leucopsacidae</taxon>
        <taxon>Oopsacas</taxon>
    </lineage>
</organism>
<comment type="cofactor">
    <cofactor evidence="15">
        <name>[4Fe-4S] cluster</name>
        <dbReference type="ChEBI" id="CHEBI:49883"/>
    </cofactor>
</comment>
<dbReference type="GO" id="GO:0008270">
    <property type="term" value="F:zinc ion binding"/>
    <property type="evidence" value="ECO:0007669"/>
    <property type="project" value="UniProtKB-KW"/>
</dbReference>
<dbReference type="PANTHER" id="PTHR10670">
    <property type="entry name" value="DNA POLYMERASE EPSILON CATALYTIC SUBUNIT A"/>
    <property type="match status" value="1"/>
</dbReference>
<comment type="caution">
    <text evidence="17">The sequence shown here is derived from an EMBL/GenBank/DDBJ whole genome shotgun (WGS) entry which is preliminary data.</text>
</comment>
<dbReference type="Pfam" id="PF23250">
    <property type="entry name" value="zf_DPOE_2"/>
    <property type="match status" value="1"/>
</dbReference>
<dbReference type="GO" id="GO:0003887">
    <property type="term" value="F:DNA-directed DNA polymerase activity"/>
    <property type="evidence" value="ECO:0007669"/>
    <property type="project" value="UniProtKB-KW"/>
</dbReference>
<proteinExistence type="inferred from homology"/>
<dbReference type="CDD" id="cd05779">
    <property type="entry name" value="DNA_polB_epsilon_exo"/>
    <property type="match status" value="1"/>
</dbReference>
<evidence type="ECO:0000256" key="2">
    <source>
        <dbReference type="ARBA" id="ARBA00005755"/>
    </source>
</evidence>
<dbReference type="EMBL" id="JAKMXF010000210">
    <property type="protein sequence ID" value="KAI6655269.1"/>
    <property type="molecule type" value="Genomic_DNA"/>
</dbReference>
<keyword evidence="18" id="KW-1185">Reference proteome</keyword>
<dbReference type="Gene3D" id="3.90.1600.10">
    <property type="entry name" value="Palm domain of DNA polymerase"/>
    <property type="match status" value="1"/>
</dbReference>
<dbReference type="Gene3D" id="3.30.342.10">
    <property type="entry name" value="DNA Polymerase, chain B, domain 1"/>
    <property type="match status" value="1"/>
</dbReference>
<evidence type="ECO:0000256" key="11">
    <source>
        <dbReference type="ARBA" id="ARBA00023004"/>
    </source>
</evidence>
<dbReference type="CDD" id="cd05535">
    <property type="entry name" value="POLBc_epsilon"/>
    <property type="match status" value="1"/>
</dbReference>
<dbReference type="SUPFAM" id="SSF56672">
    <property type="entry name" value="DNA/RNA polymerases"/>
    <property type="match status" value="1"/>
</dbReference>
<keyword evidence="7 15" id="KW-0479">Metal-binding</keyword>
<keyword evidence="9 15" id="KW-0862">Zinc</keyword>
<dbReference type="FunFam" id="3.90.1600.10:FF:000006">
    <property type="entry name" value="DNA polymerase epsilon catalytic subunit"/>
    <property type="match status" value="1"/>
</dbReference>
<dbReference type="GO" id="GO:0008310">
    <property type="term" value="F:single-stranded DNA 3'-5' DNA exonuclease activity"/>
    <property type="evidence" value="ECO:0007669"/>
    <property type="project" value="TreeGrafter"/>
</dbReference>
<dbReference type="InterPro" id="IPR055191">
    <property type="entry name" value="POL2_thumb"/>
</dbReference>
<dbReference type="InterPro" id="IPR054475">
    <property type="entry name" value="Znf-DPOE"/>
</dbReference>
<dbReference type="Pfam" id="PF03104">
    <property type="entry name" value="DNA_pol_B_exo1"/>
    <property type="match status" value="1"/>
</dbReference>
<dbReference type="Proteomes" id="UP001165289">
    <property type="component" value="Unassembled WGS sequence"/>
</dbReference>
<dbReference type="GO" id="GO:0000278">
    <property type="term" value="P:mitotic cell cycle"/>
    <property type="evidence" value="ECO:0007669"/>
    <property type="project" value="TreeGrafter"/>
</dbReference>
<dbReference type="InterPro" id="IPR013697">
    <property type="entry name" value="DNA_pol_e_suA_C"/>
</dbReference>
<sequence>MSVPIEEPQQSNRYLRALKNDEMDSKFGFDRYREHAKRLGFLINMHPADVMDEDKRLVSAVDYYFIEDDGGRFKVTIPYQPYFYIGTKKGTEKEVSTYISRKLSGRLATIEIIEKENLDLPNHLIGIKAMFLKLRFYSVEDLIKAKRDIMPAVKKNQKSTNPIYDESLFSHNLSVSEEVVSNAPKITDQRENIIDIREYDVPYHVRVSIDLQIFCGLWYHVKGHGSNPPEIRFHDDPARPEPIILAFDIETTKLPLKFPDSATDSIMMISYMIDCQGYLITNRDIISKDVDDFEFTPRPEYQGPFIVFNEPDEKSLLERFVDHIKDVRPNIIVTYNGDMFDWPFVDARMAHFNINLAEELGFAPDNQNEYKSRHAIHMDAYRWVKRDSYLPVGSQHLKAATRAKLRYNPVEIDPEDMCRMASEDPQGLSNYSVSDAVATYYLYVKYVHPFVFALSTIIPLEPDEVLRKGTGTLCEALLMVKAYEANVIFPNKQENILNKLTDDGHMLDSETYVGGHVEAIESGVFRANIPYRFKIVPAACQKLIDGIEDTMIHAIVKEEGISLETVINFEGVCEQIRSKLVELRDTPNRYEYPLIYHLDVGAMYPNIILTNRLQPSAVVDEATCAACSFNRPSSRCQRDMEWMWRGDFMPASRSEIQNIRQQLEAEFVSVVPGVAPSPFHSLSKEEQASFEKKRLQEYCRKAYKKIRVTRQEKRLTTVCMREHPFYVDTVRDFRNRRYEFKGLLKSWKKKLEESKKSSDPTEEKKCNGMVILYDSLQLAHKCLLNSFYGYVMRKGARWYSMEMAGIVCYTGAKIITKAKEIVEQIGRPLELDTDGIWCILPSSFPENVAVNTTDKKKAKLNISYPGAMLNKMVQEYFTNDQYQTLQDPENLVYATRVENSIFFEVDGPYQAMVLPAAKEEGRKLKKRYAVFNFDGSLAELKGFEVKRRGELQIIKIFQSEVFASFLKGKTLEECFSEVAKVADYWLDILYKKAENMGDEELFELIAESRSMSRKLEDYGEQKSTSISTAKRLAEFLGDQMVKDKGLACRFVIAKKPEGAPVTERAIPLAIFHSEVSVKKHYLRKWLKDSSLIDFDLRSLLDWEYYIERLNSTIQKIITIPATLQGISNPVPRVQHPDWLHKRMLEKNDVFKQKRISDLFSYVTHEQHLEIISKAHNNESRKRKASGMEDELVSKKRKNKLCKFKKNIASDQTTQVNWRIALGNPPSIGTSKKEMEDWVSFHKKKWQIQRKNRKLAKSHSASQGVERQILGMSIESEPTHRNMTDFLRKQTISLGEDAWEIIEICEDLTPGRFILWVLLGRDLHTIKLQIPRIFYINCKAPEDFELQGSVCRKVNKHLPRSCPAKYLYEFRIPERHFIEQISSWTMQLSGPNVEGIYETQVPLMFRIIKEFGCVCSVNKEFTRSVASGEVDVFELHHLSSKQETESNYLRKEMKIIYLYQSGKESRGIIGIFVTGVRKCHTFILDTIRKNKLSNLSKVYENEWQSFNDTGQVNPLPQQEYSFEARVDTEYRQAFKHIDKLLGEYNREKKGPTIVLLQTSLSRSELSKSIHSLKDFPLVQLAFSDSDNNYPALDWQRVAAKSMLSSFLVSLHSFELQKQLSRYGGVPVGNISQDVLGFLVDIYFSRNLTRNNHLLWVSRSPDPDLGGKQQTDFRFLSNPNEVKQVELNNPGTYATVCIEFAVHSLALVAILQSSHINDYEGGTVSSISFDFIPQASLEEMLESGVSSSNILSSFDEAALCSPTFKILRSMVWSWVKDIHKGNEMADILQQHFYRWLKSPSSLLYEPGLCRMIHKLMKKIFMQFIAEFKRLGASIIYASFNKLVISTRKKKIEDALSYSEFILSSIHNKDLFHYVGLEHVQCWEYLLWMDTANYGGVLVETTQNELISEERKLDMRWNLQDYLANDPDYKQMFSRVIEEHITDIYTHAHDEYNITRGGETPILKKTSSQQPSAIGMSVLNYTIQRVEDVISQQMYKIVYDVRQDRNYSETQGKSDLLNFVKIICKIISLDSNLESQITKIKRDLLKLLNVGEFSKLGVFNNPCRSYVLPQIVCNYCDYARDLDVIRDANNMYDERSGWIIWKCTCGQPYNRDFIETELVEIVQNLSRTYLLQDLVCLKCNQVKADHMSQFCPCAGQYSKTLSNDKLSTHFEVFDSIAASAGLTYLSEVVSWIRSRNNRL</sequence>
<dbReference type="GO" id="GO:0006272">
    <property type="term" value="P:leading strand elongation"/>
    <property type="evidence" value="ECO:0007669"/>
    <property type="project" value="TreeGrafter"/>
</dbReference>